<dbReference type="PANTHER" id="PTHR30483">
    <property type="entry name" value="LEUCINE-SPECIFIC-BINDING PROTEIN"/>
    <property type="match status" value="1"/>
</dbReference>
<dbReference type="InterPro" id="IPR051010">
    <property type="entry name" value="BCAA_transport"/>
</dbReference>
<protein>
    <submittedName>
        <fullName evidence="4">Leucine-binding domain-containing protein</fullName>
    </submittedName>
</protein>
<proteinExistence type="inferred from homology"/>
<dbReference type="InterPro" id="IPR028082">
    <property type="entry name" value="Peripla_BP_I"/>
</dbReference>
<dbReference type="Gene3D" id="3.40.50.2300">
    <property type="match status" value="2"/>
</dbReference>
<comment type="similarity">
    <text evidence="1">Belongs to the leucine-binding protein family.</text>
</comment>
<dbReference type="KEGG" id="dli:dnl_28990"/>
<keyword evidence="5" id="KW-1185">Reference proteome</keyword>
<evidence type="ECO:0000256" key="1">
    <source>
        <dbReference type="ARBA" id="ARBA00010062"/>
    </source>
</evidence>
<dbReference type="CDD" id="cd06330">
    <property type="entry name" value="PBP1_As_SBP-like"/>
    <property type="match status" value="1"/>
</dbReference>
<evidence type="ECO:0000259" key="3">
    <source>
        <dbReference type="Pfam" id="PF13458"/>
    </source>
</evidence>
<dbReference type="AlphaFoldDB" id="A0A975B829"/>
<evidence type="ECO:0000256" key="2">
    <source>
        <dbReference type="ARBA" id="ARBA00022729"/>
    </source>
</evidence>
<dbReference type="EMBL" id="CP061799">
    <property type="protein sequence ID" value="QTA80590.1"/>
    <property type="molecule type" value="Genomic_DNA"/>
</dbReference>
<feature type="domain" description="Leucine-binding protein" evidence="3">
    <location>
        <begin position="32"/>
        <end position="375"/>
    </location>
</feature>
<sequence>MKKNLYSSFIVIYLIIIWIILFPANTLADETYNLGVALGLSGSGFLYCSDGIDAINLAAEEINAQGGFLGKYPVKLFIKDTKTQPDIAAQEAENLIKNHKVQCILGTYSSDCAVKVRDVCRQNRVIHIAGISNSENITKTGFSPYTFSVVPNSYMQARAGVIGIAKMAKQKGWKQYVTIASDYDWGRSTQNNTVEILKKESPELILKKEFWPALGEIRFNDYIMAIIAEKPDFIYGSLASKDNFAWMSQAKAAGLFKQIPYPGSLISVTELIVQAKNIERGMIGLCRAPFFAHMDLPLMENFVKTFREKYKRYPSDWAVLEYDSVYVLKQGIEKAGSIDNEKVKEALTGASIETCRGKLDFRRINNQLSCSSYIGIITDDPKYPFPVYKDIIEVKGSDSWRPESEILAHRQAE</sequence>
<dbReference type="Proteomes" id="UP000663720">
    <property type="component" value="Chromosome"/>
</dbReference>
<gene>
    <name evidence="4" type="ORF">dnl_28990</name>
</gene>
<dbReference type="PANTHER" id="PTHR30483:SF37">
    <property type="entry name" value="ABC TRANSPORTER SUBSTRATE-BINDING PROTEIN"/>
    <property type="match status" value="1"/>
</dbReference>
<dbReference type="RefSeq" id="WP_207692223.1">
    <property type="nucleotide sequence ID" value="NZ_CP061799.1"/>
</dbReference>
<reference evidence="4" key="1">
    <citation type="journal article" date="2021" name="Microb. Physiol.">
        <title>Proteogenomic Insights into the Physiology of Marine, Sulfate-Reducing, Filamentous Desulfonema limicola and Desulfonema magnum.</title>
        <authorList>
            <person name="Schnaars V."/>
            <person name="Wohlbrand L."/>
            <person name="Scheve S."/>
            <person name="Hinrichs C."/>
            <person name="Reinhardt R."/>
            <person name="Rabus R."/>
        </authorList>
    </citation>
    <scope>NUCLEOTIDE SEQUENCE</scope>
    <source>
        <strain evidence="4">5ac10</strain>
    </source>
</reference>
<dbReference type="SUPFAM" id="SSF53822">
    <property type="entry name" value="Periplasmic binding protein-like I"/>
    <property type="match status" value="1"/>
</dbReference>
<keyword evidence="2" id="KW-0732">Signal</keyword>
<accession>A0A975B829</accession>
<dbReference type="InterPro" id="IPR028081">
    <property type="entry name" value="Leu-bd"/>
</dbReference>
<dbReference type="Pfam" id="PF13458">
    <property type="entry name" value="Peripla_BP_6"/>
    <property type="match status" value="1"/>
</dbReference>
<evidence type="ECO:0000313" key="4">
    <source>
        <dbReference type="EMBL" id="QTA80590.1"/>
    </source>
</evidence>
<evidence type="ECO:0000313" key="5">
    <source>
        <dbReference type="Proteomes" id="UP000663720"/>
    </source>
</evidence>
<name>A0A975B829_9BACT</name>
<organism evidence="4 5">
    <name type="scientific">Desulfonema limicola</name>
    <dbReference type="NCBI Taxonomy" id="45656"/>
    <lineage>
        <taxon>Bacteria</taxon>
        <taxon>Pseudomonadati</taxon>
        <taxon>Thermodesulfobacteriota</taxon>
        <taxon>Desulfobacteria</taxon>
        <taxon>Desulfobacterales</taxon>
        <taxon>Desulfococcaceae</taxon>
        <taxon>Desulfonema</taxon>
    </lineage>
</organism>